<gene>
    <name evidence="9" type="ORF">LTR05_001930</name>
</gene>
<evidence type="ECO:0000256" key="2">
    <source>
        <dbReference type="ARBA" id="ARBA00023015"/>
    </source>
</evidence>
<dbReference type="SMART" id="SM00398">
    <property type="entry name" value="HMG"/>
    <property type="match status" value="1"/>
</dbReference>
<dbReference type="EMBL" id="JAVRRJ010000001">
    <property type="protein sequence ID" value="KAK5091745.1"/>
    <property type="molecule type" value="Genomic_DNA"/>
</dbReference>
<dbReference type="Proteomes" id="UP001309876">
    <property type="component" value="Unassembled WGS sequence"/>
</dbReference>
<dbReference type="InterPro" id="IPR009071">
    <property type="entry name" value="HMG_box_dom"/>
</dbReference>
<dbReference type="SUPFAM" id="SSF47095">
    <property type="entry name" value="HMG-box"/>
    <property type="match status" value="1"/>
</dbReference>
<proteinExistence type="predicted"/>
<dbReference type="Pfam" id="PF00505">
    <property type="entry name" value="HMG_box"/>
    <property type="match status" value="1"/>
</dbReference>
<comment type="caution">
    <text evidence="9">The sequence shown here is derived from an EMBL/GenBank/DDBJ whole genome shotgun (WGS) entry which is preliminary data.</text>
</comment>
<feature type="region of interest" description="Disordered" evidence="7">
    <location>
        <begin position="1"/>
        <end position="129"/>
    </location>
</feature>
<evidence type="ECO:0000313" key="9">
    <source>
        <dbReference type="EMBL" id="KAK5091745.1"/>
    </source>
</evidence>
<dbReference type="InterPro" id="IPR050917">
    <property type="entry name" value="SOX_TF"/>
</dbReference>
<feature type="compositionally biased region" description="Polar residues" evidence="7">
    <location>
        <begin position="89"/>
        <end position="100"/>
    </location>
</feature>
<feature type="compositionally biased region" description="Basic and acidic residues" evidence="7">
    <location>
        <begin position="54"/>
        <end position="65"/>
    </location>
</feature>
<accession>A0AAN7T8J1</accession>
<dbReference type="PROSITE" id="PS50118">
    <property type="entry name" value="HMG_BOX_2"/>
    <property type="match status" value="1"/>
</dbReference>
<keyword evidence="4" id="KW-0804">Transcription</keyword>
<keyword evidence="3 6" id="KW-0238">DNA-binding</keyword>
<dbReference type="PANTHER" id="PTHR45803">
    <property type="entry name" value="SOX100B"/>
    <property type="match status" value="1"/>
</dbReference>
<dbReference type="Gene3D" id="1.10.30.10">
    <property type="entry name" value="High mobility group box domain"/>
    <property type="match status" value="1"/>
</dbReference>
<evidence type="ECO:0000256" key="6">
    <source>
        <dbReference type="PROSITE-ProRule" id="PRU00267"/>
    </source>
</evidence>
<evidence type="ECO:0000313" key="10">
    <source>
        <dbReference type="Proteomes" id="UP001309876"/>
    </source>
</evidence>
<dbReference type="CDD" id="cd01389">
    <property type="entry name" value="HMG-box_ROX1-like"/>
    <property type="match status" value="1"/>
</dbReference>
<feature type="DNA-binding region" description="HMG box" evidence="6">
    <location>
        <begin position="173"/>
        <end position="242"/>
    </location>
</feature>
<dbReference type="PANTHER" id="PTHR45803:SF5">
    <property type="entry name" value="SOX100B"/>
    <property type="match status" value="1"/>
</dbReference>
<evidence type="ECO:0000256" key="3">
    <source>
        <dbReference type="ARBA" id="ARBA00023125"/>
    </source>
</evidence>
<keyword evidence="2" id="KW-0805">Transcription regulation</keyword>
<dbReference type="AlphaFoldDB" id="A0AAN7T8J1"/>
<dbReference type="GO" id="GO:0005634">
    <property type="term" value="C:nucleus"/>
    <property type="evidence" value="ECO:0007669"/>
    <property type="project" value="UniProtKB-SubCell"/>
</dbReference>
<keyword evidence="5 6" id="KW-0539">Nucleus</keyword>
<feature type="region of interest" description="Disordered" evidence="7">
    <location>
        <begin position="236"/>
        <end position="299"/>
    </location>
</feature>
<comment type="subcellular location">
    <subcellularLocation>
        <location evidence="1">Nucleus</location>
    </subcellularLocation>
</comment>
<sequence length="460" mass="52372">MAPENTAHGQPSPPRSSDEHHPIDYDYGSIPSHAMLAPYTPPMQSYNYADPEEYDLHRHQDHHDDDDPSYYPETTYHTPPQPIAAGGMQTRSGRSIGTPMSASSPSSRLSASPRPKRNRKGKDKGNNEQFKITEPLSVMTKDYDVPVEDMDAWVTRPNQVRYEEIGKKHKGGIPRPMNSFMLYRRAYKERIKKWGAQGDNNQMISSVAGCSWHLEPQHIKDYYNKIAKTESDNHAKAFPDYKFSPNKTKKKQVHDDEEDTDPEWDGGSVYSNKRRRGRHDRDVTRSRSSTPAHMMYGSPQMHPSSYQIGNHLMPVPQYEQWAQPVQYGQYYSYDHMGYPSQGHAMSYGPRSVPVQQERYISPLVGLPPTTEGLVEGDGLIQPDFGIDPSLDDYAPQASYHYGSFSEGLHEHDLRRSQYEEPEPVIHPGMQTLAPAESSWDSTNHAGHAFDTELNRWPGEQ</sequence>
<evidence type="ECO:0000256" key="1">
    <source>
        <dbReference type="ARBA" id="ARBA00004123"/>
    </source>
</evidence>
<evidence type="ECO:0000256" key="7">
    <source>
        <dbReference type="SAM" id="MobiDB-lite"/>
    </source>
</evidence>
<evidence type="ECO:0000259" key="8">
    <source>
        <dbReference type="PROSITE" id="PS50118"/>
    </source>
</evidence>
<keyword evidence="10" id="KW-1185">Reference proteome</keyword>
<dbReference type="GO" id="GO:0000978">
    <property type="term" value="F:RNA polymerase II cis-regulatory region sequence-specific DNA binding"/>
    <property type="evidence" value="ECO:0007669"/>
    <property type="project" value="TreeGrafter"/>
</dbReference>
<protein>
    <recommendedName>
        <fullName evidence="8">HMG box domain-containing protein</fullName>
    </recommendedName>
</protein>
<feature type="compositionally biased region" description="Acidic residues" evidence="7">
    <location>
        <begin position="255"/>
        <end position="264"/>
    </location>
</feature>
<name>A0AAN7T8J1_9EURO</name>
<evidence type="ECO:0000256" key="5">
    <source>
        <dbReference type="ARBA" id="ARBA00023242"/>
    </source>
</evidence>
<feature type="compositionally biased region" description="Low complexity" evidence="7">
    <location>
        <begin position="101"/>
        <end position="113"/>
    </location>
</feature>
<feature type="domain" description="HMG box" evidence="8">
    <location>
        <begin position="173"/>
        <end position="242"/>
    </location>
</feature>
<dbReference type="GO" id="GO:0000981">
    <property type="term" value="F:DNA-binding transcription factor activity, RNA polymerase II-specific"/>
    <property type="evidence" value="ECO:0007669"/>
    <property type="project" value="TreeGrafter"/>
</dbReference>
<dbReference type="InterPro" id="IPR036910">
    <property type="entry name" value="HMG_box_dom_sf"/>
</dbReference>
<evidence type="ECO:0000256" key="4">
    <source>
        <dbReference type="ARBA" id="ARBA00023163"/>
    </source>
</evidence>
<reference evidence="9 10" key="1">
    <citation type="submission" date="2023-08" db="EMBL/GenBank/DDBJ databases">
        <title>Black Yeasts Isolated from many extreme environments.</title>
        <authorList>
            <person name="Coleine C."/>
            <person name="Stajich J.E."/>
            <person name="Selbmann L."/>
        </authorList>
    </citation>
    <scope>NUCLEOTIDE SEQUENCE [LARGE SCALE GENOMIC DNA]</scope>
    <source>
        <strain evidence="9 10">CCFEE 5910</strain>
    </source>
</reference>
<organism evidence="9 10">
    <name type="scientific">Lithohypha guttulata</name>
    <dbReference type="NCBI Taxonomy" id="1690604"/>
    <lineage>
        <taxon>Eukaryota</taxon>
        <taxon>Fungi</taxon>
        <taxon>Dikarya</taxon>
        <taxon>Ascomycota</taxon>
        <taxon>Pezizomycotina</taxon>
        <taxon>Eurotiomycetes</taxon>
        <taxon>Chaetothyriomycetidae</taxon>
        <taxon>Chaetothyriales</taxon>
        <taxon>Trichomeriaceae</taxon>
        <taxon>Lithohypha</taxon>
    </lineage>
</organism>